<dbReference type="GO" id="GO:0000439">
    <property type="term" value="C:transcription factor TFIIH core complex"/>
    <property type="evidence" value="ECO:0007669"/>
    <property type="project" value="InterPro"/>
</dbReference>
<gene>
    <name evidence="2" type="ORF">D0Y65_054628</name>
</gene>
<feature type="domain" description="BSD" evidence="1">
    <location>
        <begin position="188"/>
        <end position="240"/>
    </location>
</feature>
<dbReference type="AlphaFoldDB" id="A0A445F7P6"/>
<sequence>MSSRQVVKRAKYKTTVKDPGTPGVLKLTQDKFVFKPNDPTSKTKLDVEFRFIQGHKVTKEGSKKPAWLNLIHAQGSYIFELETFSDLHVCRELVGVALNKQVPGEATKVISEEQLSPAEMALKIKLLQEDSKLQRLHKELVASGKLTESEFWATKKKMLDQDESRKLKQQIGFKNSLIFDTKPMSDGRINQVKFQLTPEIKYQIFALKPAVHQAFLNFVPRKMNEVDFWNKYFKAEYLHSTKNAVAAAAEAAEDEDLAVFLKDDEILEIEARKKVRRVDPTLDMEADQGDDYTHLPDHGIFRDGSKDISEAQNSLYKRTLLQDLNRQGAVVLEGKTLDMEMEHPRTVAEILARRKQECDGVVDEERQNRISKMTLIDDLQAQDNHPYAPLCIKDPRDYFDFQQANAVKTLDDSQTGMEQMKCSLGSEEAYGSLRASISKIKTTGLRDPLFSPDVALKVLNGLTKNISSPKYHLGRSSQGSVLDILPNTTKETLLDTRRLKESISQIYSKLEDIKVSAESDLRHHVSLVVHPMQQALNAALLHYEADIRKRNARGQKPNGYV</sequence>
<dbReference type="Proteomes" id="UP000289340">
    <property type="component" value="Chromosome 20"/>
</dbReference>
<dbReference type="SUPFAM" id="SSF50729">
    <property type="entry name" value="PH domain-like"/>
    <property type="match status" value="1"/>
</dbReference>
<dbReference type="SUPFAM" id="SSF140383">
    <property type="entry name" value="BSD domain-like"/>
    <property type="match status" value="2"/>
</dbReference>
<proteinExistence type="predicted"/>
<comment type="caution">
    <text evidence="2">The sequence shown here is derived from an EMBL/GenBank/DDBJ whole genome shotgun (WGS) entry which is preliminary data.</text>
</comment>
<evidence type="ECO:0000259" key="1">
    <source>
        <dbReference type="PROSITE" id="PS50858"/>
    </source>
</evidence>
<organism evidence="2 3">
    <name type="scientific">Glycine soja</name>
    <name type="common">Wild soybean</name>
    <dbReference type="NCBI Taxonomy" id="3848"/>
    <lineage>
        <taxon>Eukaryota</taxon>
        <taxon>Viridiplantae</taxon>
        <taxon>Streptophyta</taxon>
        <taxon>Embryophyta</taxon>
        <taxon>Tracheophyta</taxon>
        <taxon>Spermatophyta</taxon>
        <taxon>Magnoliopsida</taxon>
        <taxon>eudicotyledons</taxon>
        <taxon>Gunneridae</taxon>
        <taxon>Pentapetalae</taxon>
        <taxon>rosids</taxon>
        <taxon>fabids</taxon>
        <taxon>Fabales</taxon>
        <taxon>Fabaceae</taxon>
        <taxon>Papilionoideae</taxon>
        <taxon>50 kb inversion clade</taxon>
        <taxon>NPAAA clade</taxon>
        <taxon>indigoferoid/millettioid clade</taxon>
        <taxon>Phaseoleae</taxon>
        <taxon>Glycine</taxon>
        <taxon>Glycine subgen. Soja</taxon>
    </lineage>
</organism>
<dbReference type="Gene3D" id="6.10.140.1200">
    <property type="match status" value="1"/>
</dbReference>
<keyword evidence="3" id="KW-1185">Reference proteome</keyword>
<accession>A0A445F7P6</accession>
<dbReference type="PROSITE" id="PS50858">
    <property type="entry name" value="BSD"/>
    <property type="match status" value="2"/>
</dbReference>
<dbReference type="GO" id="GO:0006351">
    <property type="term" value="P:DNA-templated transcription"/>
    <property type="evidence" value="ECO:0007669"/>
    <property type="project" value="InterPro"/>
</dbReference>
<dbReference type="InterPro" id="IPR005607">
    <property type="entry name" value="BSD_dom"/>
</dbReference>
<dbReference type="Pfam" id="PF03909">
    <property type="entry name" value="BSD"/>
    <property type="match status" value="1"/>
</dbReference>
<evidence type="ECO:0000313" key="3">
    <source>
        <dbReference type="Proteomes" id="UP000289340"/>
    </source>
</evidence>
<dbReference type="InterPro" id="IPR027079">
    <property type="entry name" value="Tfb1/GTF2H1"/>
</dbReference>
<evidence type="ECO:0000313" key="2">
    <source>
        <dbReference type="EMBL" id="RZB44804.1"/>
    </source>
</evidence>
<dbReference type="PANTHER" id="PTHR12856">
    <property type="entry name" value="TRANSCRIPTION INITIATION FACTOR IIH-RELATED"/>
    <property type="match status" value="1"/>
</dbReference>
<feature type="domain" description="BSD" evidence="1">
    <location>
        <begin position="105"/>
        <end position="163"/>
    </location>
</feature>
<dbReference type="SMART" id="SM00751">
    <property type="entry name" value="BSD"/>
    <property type="match status" value="2"/>
</dbReference>
<dbReference type="EMBL" id="QZWG01000020">
    <property type="protein sequence ID" value="RZB44804.1"/>
    <property type="molecule type" value="Genomic_DNA"/>
</dbReference>
<dbReference type="InterPro" id="IPR035925">
    <property type="entry name" value="BSD_dom_sf"/>
</dbReference>
<protein>
    <submittedName>
        <fullName evidence="2">General transcription and DNA repair factor IIH subunit TFB1-1 isoform C</fullName>
    </submittedName>
</protein>
<dbReference type="GO" id="GO:0006289">
    <property type="term" value="P:nucleotide-excision repair"/>
    <property type="evidence" value="ECO:0007669"/>
    <property type="project" value="InterPro"/>
</dbReference>
<reference evidence="2 3" key="1">
    <citation type="submission" date="2018-09" db="EMBL/GenBank/DDBJ databases">
        <title>A high-quality reference genome of wild soybean provides a powerful tool to mine soybean genomes.</title>
        <authorList>
            <person name="Xie M."/>
            <person name="Chung C.Y.L."/>
            <person name="Li M.-W."/>
            <person name="Wong F.-L."/>
            <person name="Chan T.-F."/>
            <person name="Lam H.-M."/>
        </authorList>
    </citation>
    <scope>NUCLEOTIDE SEQUENCE [LARGE SCALE GENOMIC DNA]</scope>
    <source>
        <strain evidence="3">cv. W05</strain>
        <tissue evidence="2">Hypocotyl of etiolated seedlings</tissue>
    </source>
</reference>
<name>A0A445F7P6_GLYSO</name>